<reference evidence="3 4" key="1">
    <citation type="submission" date="2023-12" db="EMBL/GenBank/DDBJ databases">
        <title>Genome sequencing and assembly of bacterial species from a model synthetic community.</title>
        <authorList>
            <person name="Hogle S.L."/>
        </authorList>
    </citation>
    <scope>NUCLEOTIDE SEQUENCE [LARGE SCALE GENOMIC DNA]</scope>
    <source>
        <strain evidence="3 4">HAMBI 2494</strain>
    </source>
</reference>
<evidence type="ECO:0000313" key="3">
    <source>
        <dbReference type="EMBL" id="WQD77592.1"/>
    </source>
</evidence>
<dbReference type="RefSeq" id="WP_114811555.1">
    <property type="nucleotide sequence ID" value="NZ_CP139965.1"/>
</dbReference>
<evidence type="ECO:0008006" key="5">
    <source>
        <dbReference type="Google" id="ProtNLM"/>
    </source>
</evidence>
<feature type="region of interest" description="Disordered" evidence="1">
    <location>
        <begin position="54"/>
        <end position="74"/>
    </location>
</feature>
<evidence type="ECO:0000313" key="4">
    <source>
        <dbReference type="Proteomes" id="UP001325479"/>
    </source>
</evidence>
<feature type="region of interest" description="Disordered" evidence="1">
    <location>
        <begin position="179"/>
        <end position="204"/>
    </location>
</feature>
<gene>
    <name evidence="3" type="ORF">U0042_26680</name>
</gene>
<name>A0ABZ0WJQ9_9BURK</name>
<keyword evidence="4" id="KW-1185">Reference proteome</keyword>
<evidence type="ECO:0000256" key="2">
    <source>
        <dbReference type="SAM" id="SignalP"/>
    </source>
</evidence>
<dbReference type="Gene3D" id="1.25.40.10">
    <property type="entry name" value="Tetratricopeptide repeat domain"/>
    <property type="match status" value="1"/>
</dbReference>
<dbReference type="EMBL" id="CP139965">
    <property type="protein sequence ID" value="WQD77592.1"/>
    <property type="molecule type" value="Genomic_DNA"/>
</dbReference>
<keyword evidence="2" id="KW-0732">Signal</keyword>
<dbReference type="Proteomes" id="UP001325479">
    <property type="component" value="Chromosome"/>
</dbReference>
<dbReference type="SUPFAM" id="SSF48452">
    <property type="entry name" value="TPR-like"/>
    <property type="match status" value="1"/>
</dbReference>
<organism evidence="3 4">
    <name type="scientific">Paraburkholderia kururiensis</name>
    <dbReference type="NCBI Taxonomy" id="984307"/>
    <lineage>
        <taxon>Bacteria</taxon>
        <taxon>Pseudomonadati</taxon>
        <taxon>Pseudomonadota</taxon>
        <taxon>Betaproteobacteria</taxon>
        <taxon>Burkholderiales</taxon>
        <taxon>Burkholderiaceae</taxon>
        <taxon>Paraburkholderia</taxon>
    </lineage>
</organism>
<accession>A0ABZ0WJQ9</accession>
<dbReference type="InterPro" id="IPR011990">
    <property type="entry name" value="TPR-like_helical_dom_sf"/>
</dbReference>
<sequence length="204" mass="21615">MKRTTVHAAFAVVALACGALAGFETIRLVKAQRVNREVAAVARELAVASTASTTAPAGSSRVAAPASGTDTIDSHVPRPVQLAQAVALSAQRRYDAAARRFDALIEDGVDDETGRAALFDFANMSLREAQGNHDSAGAASPAPMIEQAKARYRALLRIAPDDWDARYNLELALRLAPEQATEAPAEIAKKSQIKLRGAQSEDLP</sequence>
<feature type="chain" id="PRO_5045741635" description="MxaK protein" evidence="2">
    <location>
        <begin position="22"/>
        <end position="204"/>
    </location>
</feature>
<feature type="signal peptide" evidence="2">
    <location>
        <begin position="1"/>
        <end position="21"/>
    </location>
</feature>
<dbReference type="PROSITE" id="PS51257">
    <property type="entry name" value="PROKAR_LIPOPROTEIN"/>
    <property type="match status" value="1"/>
</dbReference>
<proteinExistence type="predicted"/>
<protein>
    <recommendedName>
        <fullName evidence="5">MxaK protein</fullName>
    </recommendedName>
</protein>
<evidence type="ECO:0000256" key="1">
    <source>
        <dbReference type="SAM" id="MobiDB-lite"/>
    </source>
</evidence>